<evidence type="ECO:0000313" key="9">
    <source>
        <dbReference type="EMBL" id="KAJ9138006.1"/>
    </source>
</evidence>
<evidence type="ECO:0000256" key="3">
    <source>
        <dbReference type="ARBA" id="ARBA00022801"/>
    </source>
</evidence>
<feature type="compositionally biased region" description="Pro residues" evidence="7">
    <location>
        <begin position="993"/>
        <end position="1009"/>
    </location>
</feature>
<keyword evidence="4 6" id="KW-0788">Thiol protease</keyword>
<evidence type="ECO:0000259" key="8">
    <source>
        <dbReference type="PROSITE" id="PS50203"/>
    </source>
</evidence>
<evidence type="ECO:0000256" key="6">
    <source>
        <dbReference type="PROSITE-ProRule" id="PRU00239"/>
    </source>
</evidence>
<feature type="compositionally biased region" description="Basic residues" evidence="7">
    <location>
        <begin position="688"/>
        <end position="702"/>
    </location>
</feature>
<feature type="compositionally biased region" description="Basic and acidic residues" evidence="7">
    <location>
        <begin position="801"/>
        <end position="813"/>
    </location>
</feature>
<dbReference type="GO" id="GO:0006508">
    <property type="term" value="P:proteolysis"/>
    <property type="evidence" value="ECO:0007669"/>
    <property type="project" value="UniProtKB-KW"/>
</dbReference>
<feature type="active site" evidence="5 6">
    <location>
        <position position="444"/>
    </location>
</feature>
<comment type="caution">
    <text evidence="9">The sequence shown here is derived from an EMBL/GenBank/DDBJ whole genome shotgun (WGS) entry which is preliminary data.</text>
</comment>
<protein>
    <submittedName>
        <fullName evidence="9">Cysteine proteinase</fullName>
    </submittedName>
</protein>
<dbReference type="CDD" id="cd00044">
    <property type="entry name" value="CysPc"/>
    <property type="match status" value="1"/>
</dbReference>
<feature type="compositionally biased region" description="Basic residues" evidence="7">
    <location>
        <begin position="974"/>
        <end position="985"/>
    </location>
</feature>
<dbReference type="PANTHER" id="PTHR10183">
    <property type="entry name" value="CALPAIN"/>
    <property type="match status" value="1"/>
</dbReference>
<comment type="similarity">
    <text evidence="1">Belongs to the peptidase C2 family.</text>
</comment>
<feature type="region of interest" description="Disordered" evidence="7">
    <location>
        <begin position="35"/>
        <end position="66"/>
    </location>
</feature>
<dbReference type="EMBL" id="JANBVN010000152">
    <property type="protein sequence ID" value="KAJ9138006.1"/>
    <property type="molecule type" value="Genomic_DNA"/>
</dbReference>
<feature type="compositionally biased region" description="Polar residues" evidence="7">
    <location>
        <begin position="849"/>
        <end position="863"/>
    </location>
</feature>
<dbReference type="InterPro" id="IPR001300">
    <property type="entry name" value="Peptidase_C2_calpain_cat"/>
</dbReference>
<gene>
    <name evidence="9" type="ORF">NKR19_g8034</name>
</gene>
<feature type="compositionally biased region" description="Low complexity" evidence="7">
    <location>
        <begin position="941"/>
        <end position="973"/>
    </location>
</feature>
<keyword evidence="2 6" id="KW-0645">Protease</keyword>
<feature type="region of interest" description="Disordered" evidence="7">
    <location>
        <begin position="688"/>
        <end position="1015"/>
    </location>
</feature>
<evidence type="ECO:0000256" key="7">
    <source>
        <dbReference type="SAM" id="MobiDB-lite"/>
    </source>
</evidence>
<evidence type="ECO:0000256" key="2">
    <source>
        <dbReference type="ARBA" id="ARBA00022670"/>
    </source>
</evidence>
<feature type="compositionally biased region" description="Basic and acidic residues" evidence="7">
    <location>
        <begin position="748"/>
        <end position="767"/>
    </location>
</feature>
<dbReference type="SUPFAM" id="SSF54001">
    <property type="entry name" value="Cysteine proteinases"/>
    <property type="match status" value="1"/>
</dbReference>
<dbReference type="SMART" id="SM00230">
    <property type="entry name" value="CysPc"/>
    <property type="match status" value="1"/>
</dbReference>
<evidence type="ECO:0000313" key="10">
    <source>
        <dbReference type="Proteomes" id="UP001174691"/>
    </source>
</evidence>
<feature type="compositionally biased region" description="Polar residues" evidence="7">
    <location>
        <begin position="872"/>
        <end position="883"/>
    </location>
</feature>
<dbReference type="FunFam" id="3.90.70.10:FF:000072">
    <property type="entry name" value="Cysteine proteinase"/>
    <property type="match status" value="1"/>
</dbReference>
<name>A0AA38VCK4_9PEZI</name>
<feature type="active site" evidence="5 6">
    <location>
        <position position="424"/>
    </location>
</feature>
<dbReference type="Pfam" id="PF00648">
    <property type="entry name" value="Peptidase_C2"/>
    <property type="match status" value="1"/>
</dbReference>
<feature type="compositionally biased region" description="Basic and acidic residues" evidence="7">
    <location>
        <begin position="834"/>
        <end position="844"/>
    </location>
</feature>
<feature type="region of interest" description="Disordered" evidence="7">
    <location>
        <begin position="117"/>
        <end position="198"/>
    </location>
</feature>
<dbReference type="PANTHER" id="PTHR10183:SF379">
    <property type="entry name" value="CALPAIN-5"/>
    <property type="match status" value="1"/>
</dbReference>
<feature type="compositionally biased region" description="Basic and acidic residues" evidence="7">
    <location>
        <begin position="169"/>
        <end position="198"/>
    </location>
</feature>
<dbReference type="GO" id="GO:0004198">
    <property type="term" value="F:calcium-dependent cysteine-type endopeptidase activity"/>
    <property type="evidence" value="ECO:0007669"/>
    <property type="project" value="InterPro"/>
</dbReference>
<keyword evidence="10" id="KW-1185">Reference proteome</keyword>
<dbReference type="InterPro" id="IPR038765">
    <property type="entry name" value="Papain-like_cys_pep_sf"/>
</dbReference>
<evidence type="ECO:0000256" key="4">
    <source>
        <dbReference type="ARBA" id="ARBA00022807"/>
    </source>
</evidence>
<organism evidence="9 10">
    <name type="scientific">Coniochaeta hoffmannii</name>
    <dbReference type="NCBI Taxonomy" id="91930"/>
    <lineage>
        <taxon>Eukaryota</taxon>
        <taxon>Fungi</taxon>
        <taxon>Dikarya</taxon>
        <taxon>Ascomycota</taxon>
        <taxon>Pezizomycotina</taxon>
        <taxon>Sordariomycetes</taxon>
        <taxon>Sordariomycetidae</taxon>
        <taxon>Coniochaetales</taxon>
        <taxon>Coniochaetaceae</taxon>
        <taxon>Coniochaeta</taxon>
    </lineage>
</organism>
<dbReference type="Gene3D" id="3.90.70.10">
    <property type="entry name" value="Cysteine proteinases"/>
    <property type="match status" value="1"/>
</dbReference>
<reference evidence="9" key="1">
    <citation type="submission" date="2022-07" db="EMBL/GenBank/DDBJ databases">
        <title>Fungi with potential for degradation of polypropylene.</title>
        <authorList>
            <person name="Gostincar C."/>
        </authorList>
    </citation>
    <scope>NUCLEOTIDE SEQUENCE</scope>
    <source>
        <strain evidence="9">EXF-13287</strain>
    </source>
</reference>
<proteinExistence type="inferred from homology"/>
<evidence type="ECO:0000256" key="5">
    <source>
        <dbReference type="PIRSR" id="PIRSR622684-1"/>
    </source>
</evidence>
<evidence type="ECO:0000256" key="1">
    <source>
        <dbReference type="ARBA" id="ARBA00007623"/>
    </source>
</evidence>
<dbReference type="InterPro" id="IPR022684">
    <property type="entry name" value="Calpain_cysteine_protease"/>
</dbReference>
<dbReference type="Proteomes" id="UP001174691">
    <property type="component" value="Unassembled WGS sequence"/>
</dbReference>
<dbReference type="AlphaFoldDB" id="A0AA38VCK4"/>
<keyword evidence="3 6" id="KW-0378">Hydrolase</keyword>
<feature type="non-terminal residue" evidence="9">
    <location>
        <position position="1015"/>
    </location>
</feature>
<feature type="domain" description="Calpain catalytic" evidence="8">
    <location>
        <begin position="210"/>
        <end position="500"/>
    </location>
</feature>
<dbReference type="PROSITE" id="PS50203">
    <property type="entry name" value="CALPAIN_CAT"/>
    <property type="match status" value="1"/>
</dbReference>
<accession>A0AA38VCK4</accession>
<feature type="active site" evidence="5 6">
    <location>
        <position position="239"/>
    </location>
</feature>
<feature type="compositionally biased region" description="Polar residues" evidence="7">
    <location>
        <begin position="55"/>
        <end position="66"/>
    </location>
</feature>
<feature type="compositionally biased region" description="Basic residues" evidence="7">
    <location>
        <begin position="132"/>
        <end position="154"/>
    </location>
</feature>
<feature type="compositionally biased region" description="Basic and acidic residues" evidence="7">
    <location>
        <begin position="703"/>
        <end position="717"/>
    </location>
</feature>
<sequence>MPVVLQPPNRSGKQKSPQEKIDRFWKKFSTEAPGKATAVIPQNKTTAKTVKGKSNIASSSGTTTTKSYEEAAAICRAKVEKIVKECRRINQKYRDPHFDLEFDLKMNRRDCLDPLDNTVQEVDSSSDESVGRRRHRHERSRSRSRRRRRRRRGHTGPLVDMGDDGDLDMEGKVLGKGKQKGEKEKGDKEKRQVMPKDNEQQFLFSPKAVKRVGEIFDEPTFYIDGPTANDVRQGRDGDCWLMAALCTLSNKPGLIEKICVARDEAVGVYGFVFHRDGEWISEIIDDKLYLTKPDYDEVNLERIMWEDRDRINSEETYRKTYQANSGALYFAQCEHPNETWLPLLEKAYAKAHGDYAAIEGGFTGEGIEDLTGGVTSELFTTDILDKEYFWKEELMKVNEQFLFGCSTGVWGRGWGERKGIMELHAYSVMRAVEVDGERLVLLRNPWGKGEWNGPWSDGSKEWTPEWLKKLNHRFGDDGAFWISYDDLLRKYQAFDRTRLFGPDWKFTSIWTTLSVPWTLEYHDTKFAFTLAKPGPVVLVLSQLDERYFRGLEGQYRFELSFRLHKAGEEDYVVRSQTTYRMNRSVNVELELEAGEYHVLIKIDATRDNSVMPAEDVVRANAKEKREKLIRIGLAYDVAHSKGKIVESPEEKAAREAYEKWKRDKEKKELKERIMKDRARSHYIQVKRLAKNRKAMEKRKAKQKAREEKARAEEERLLAQRSPPPPRGMVMRPAGGAVIGGKAPAGDGKGAKEKKDKDEVKAGGHRVDVQLQTEEQPESDGTAKEAEASVKSIDSKAPQAEGESKTDDVKEGSVKDGGSSIGQDEHTPTSTNSEKSVEGDGKRDAAVITSVAQRQPETVPSPVSTEPKDLTKGVTTEESVSTEGKQSEAKPEPESASSTQKDEAKPSEMATTPGQEPRQEPNDPLKPGDLSQEETFHSAHQDPTSSTSPSTYASDSDVTDNPNSNPNPNPNTNSHPHHPPPPRNRYHPGAPQRRPGPPTMPPPGFRPPPGYHHHGP</sequence>